<dbReference type="FunFam" id="1.10.10.10:FF:000037">
    <property type="entry name" value="Heat stress transcription factor B-4"/>
    <property type="match status" value="1"/>
</dbReference>
<dbReference type="Proteomes" id="UP000238479">
    <property type="component" value="Chromosome 1"/>
</dbReference>
<dbReference type="InterPro" id="IPR036390">
    <property type="entry name" value="WH_DNA-bd_sf"/>
</dbReference>
<keyword evidence="5" id="KW-0346">Stress response</keyword>
<feature type="compositionally biased region" description="Polar residues" evidence="10">
    <location>
        <begin position="7"/>
        <end position="27"/>
    </location>
</feature>
<evidence type="ECO:0000313" key="12">
    <source>
        <dbReference type="EMBL" id="PRQ60056.1"/>
    </source>
</evidence>
<dbReference type="Gramene" id="PRQ60056">
    <property type="protein sequence ID" value="PRQ60056"/>
    <property type="gene ID" value="RchiOBHm_Chr1g0376961"/>
</dbReference>
<evidence type="ECO:0000256" key="10">
    <source>
        <dbReference type="SAM" id="MobiDB-lite"/>
    </source>
</evidence>
<feature type="region of interest" description="Disordered" evidence="10">
    <location>
        <begin position="237"/>
        <end position="270"/>
    </location>
</feature>
<evidence type="ECO:0000256" key="2">
    <source>
        <dbReference type="ARBA" id="ARBA00011233"/>
    </source>
</evidence>
<comment type="subunit">
    <text evidence="2">Homotrimer.</text>
</comment>
<dbReference type="OMA" id="SSHEMMM"/>
<keyword evidence="4" id="KW-0805">Transcription regulation</keyword>
<feature type="domain" description="HSF-type DNA-binding" evidence="11">
    <location>
        <begin position="66"/>
        <end position="90"/>
    </location>
</feature>
<evidence type="ECO:0000256" key="8">
    <source>
        <dbReference type="ARBA" id="ARBA00023242"/>
    </source>
</evidence>
<dbReference type="SMART" id="SM00415">
    <property type="entry name" value="HSF"/>
    <property type="match status" value="1"/>
</dbReference>
<accession>A0A2P6SMZ8</accession>
<dbReference type="SUPFAM" id="SSF46785">
    <property type="entry name" value="Winged helix' DNA-binding domain"/>
    <property type="match status" value="1"/>
</dbReference>
<dbReference type="Gene3D" id="1.10.10.10">
    <property type="entry name" value="Winged helix-like DNA-binding domain superfamily/Winged helix DNA-binding domain"/>
    <property type="match status" value="1"/>
</dbReference>
<evidence type="ECO:0000256" key="3">
    <source>
        <dbReference type="ARBA" id="ARBA00022553"/>
    </source>
</evidence>
<feature type="compositionally biased region" description="Polar residues" evidence="10">
    <location>
        <begin position="135"/>
        <end position="144"/>
    </location>
</feature>
<comment type="caution">
    <text evidence="12">The sequence shown here is derived from an EMBL/GenBank/DDBJ whole genome shotgun (WGS) entry which is preliminary data.</text>
</comment>
<comment type="subcellular location">
    <subcellularLocation>
        <location evidence="1">Nucleus</location>
    </subcellularLocation>
</comment>
<evidence type="ECO:0000256" key="7">
    <source>
        <dbReference type="ARBA" id="ARBA00023163"/>
    </source>
</evidence>
<evidence type="ECO:0000313" key="13">
    <source>
        <dbReference type="Proteomes" id="UP000238479"/>
    </source>
</evidence>
<gene>
    <name evidence="12" type="ORF">RchiOBHm_Chr1g0376961</name>
</gene>
<dbReference type="PANTHER" id="PTHR10015:SF333">
    <property type="entry name" value="HEAT STRESS TRANSCRIPTION FACTOR B-2A"/>
    <property type="match status" value="1"/>
</dbReference>
<evidence type="ECO:0000259" key="11">
    <source>
        <dbReference type="PROSITE" id="PS00434"/>
    </source>
</evidence>
<dbReference type="InterPro" id="IPR036388">
    <property type="entry name" value="WH-like_DNA-bd_sf"/>
</dbReference>
<dbReference type="OrthoDB" id="60033at2759"/>
<keyword evidence="13" id="KW-1185">Reference proteome</keyword>
<evidence type="ECO:0000256" key="4">
    <source>
        <dbReference type="ARBA" id="ARBA00023015"/>
    </source>
</evidence>
<dbReference type="GO" id="GO:0005634">
    <property type="term" value="C:nucleus"/>
    <property type="evidence" value="ECO:0007669"/>
    <property type="project" value="UniProtKB-SubCell"/>
</dbReference>
<dbReference type="PRINTS" id="PR00056">
    <property type="entry name" value="HSFDOMAIN"/>
</dbReference>
<dbReference type="PROSITE" id="PS00434">
    <property type="entry name" value="HSF_DOMAIN"/>
    <property type="match status" value="1"/>
</dbReference>
<proteinExistence type="inferred from homology"/>
<dbReference type="PANTHER" id="PTHR10015">
    <property type="entry name" value="HEAT SHOCK TRANSCRIPTION FACTOR"/>
    <property type="match status" value="1"/>
</dbReference>
<evidence type="ECO:0000256" key="6">
    <source>
        <dbReference type="ARBA" id="ARBA00023125"/>
    </source>
</evidence>
<dbReference type="GO" id="GO:0000978">
    <property type="term" value="F:RNA polymerase II cis-regulatory region sequence-specific DNA binding"/>
    <property type="evidence" value="ECO:0007669"/>
    <property type="project" value="TreeGrafter"/>
</dbReference>
<feature type="region of interest" description="Disordered" evidence="10">
    <location>
        <begin position="1"/>
        <end position="27"/>
    </location>
</feature>
<dbReference type="GO" id="GO:0003700">
    <property type="term" value="F:DNA-binding transcription factor activity"/>
    <property type="evidence" value="ECO:0007669"/>
    <property type="project" value="InterPro"/>
</dbReference>
<sequence>MAPPPTVEQNGESTSGESTQRGSPTPFLSKTYQLVDDPAIDDVIAWSGDGSSFVVKNPTVFARDLLPKYFKHNNFSSFVRQLNTYGFRKIIPDRWEFSNDCFRRGEKRLLCEIQRRRITPPAVAPAVIPAKPITSPANSGEEQVTTSSSSSPRPRIPWQLVEENERLRKENLRLTKELAEIKSLCHNIFSLVSNYACNKPPEGGLGELTQLSLMPGERFSGGETSPKIFGVEIGAKRAREEGGGGDEETDLRLRQPSGGGVVKSEPSDVEYREKPWLKQCHRANQRVCN</sequence>
<evidence type="ECO:0000256" key="5">
    <source>
        <dbReference type="ARBA" id="ARBA00023016"/>
    </source>
</evidence>
<reference evidence="12 13" key="1">
    <citation type="journal article" date="2018" name="Nat. Genet.">
        <title>The Rosa genome provides new insights in the design of modern roses.</title>
        <authorList>
            <person name="Bendahmane M."/>
        </authorList>
    </citation>
    <scope>NUCLEOTIDE SEQUENCE [LARGE SCALE GENOMIC DNA]</scope>
    <source>
        <strain evidence="13">cv. Old Blush</strain>
    </source>
</reference>
<dbReference type="AlphaFoldDB" id="A0A2P6SMZ8"/>
<dbReference type="STRING" id="74649.A0A2P6SMZ8"/>
<keyword evidence="7" id="KW-0804">Transcription</keyword>
<organism evidence="12 13">
    <name type="scientific">Rosa chinensis</name>
    <name type="common">China rose</name>
    <dbReference type="NCBI Taxonomy" id="74649"/>
    <lineage>
        <taxon>Eukaryota</taxon>
        <taxon>Viridiplantae</taxon>
        <taxon>Streptophyta</taxon>
        <taxon>Embryophyta</taxon>
        <taxon>Tracheophyta</taxon>
        <taxon>Spermatophyta</taxon>
        <taxon>Magnoliopsida</taxon>
        <taxon>eudicotyledons</taxon>
        <taxon>Gunneridae</taxon>
        <taxon>Pentapetalae</taxon>
        <taxon>rosids</taxon>
        <taxon>fabids</taxon>
        <taxon>Rosales</taxon>
        <taxon>Rosaceae</taxon>
        <taxon>Rosoideae</taxon>
        <taxon>Rosoideae incertae sedis</taxon>
        <taxon>Rosa</taxon>
    </lineage>
</organism>
<comment type="similarity">
    <text evidence="9">Belongs to the HSF family.</text>
</comment>
<feature type="region of interest" description="Disordered" evidence="10">
    <location>
        <begin position="130"/>
        <end position="155"/>
    </location>
</feature>
<dbReference type="Pfam" id="PF00447">
    <property type="entry name" value="HSF_DNA-bind"/>
    <property type="match status" value="1"/>
</dbReference>
<protein>
    <submittedName>
        <fullName evidence="12">Putative transcription factor HSF-type-DNA-binding family</fullName>
    </submittedName>
</protein>
<dbReference type="EMBL" id="PDCK01000039">
    <property type="protein sequence ID" value="PRQ60056.1"/>
    <property type="molecule type" value="Genomic_DNA"/>
</dbReference>
<keyword evidence="8" id="KW-0539">Nucleus</keyword>
<keyword evidence="3" id="KW-0597">Phosphoprotein</keyword>
<dbReference type="InterPro" id="IPR000232">
    <property type="entry name" value="HSF_DNA-bd"/>
</dbReference>
<name>A0A2P6SMZ8_ROSCH</name>
<keyword evidence="6 12" id="KW-0238">DNA-binding</keyword>
<evidence type="ECO:0000256" key="9">
    <source>
        <dbReference type="RuleBase" id="RU004020"/>
    </source>
</evidence>
<evidence type="ECO:0000256" key="1">
    <source>
        <dbReference type="ARBA" id="ARBA00004123"/>
    </source>
</evidence>
<dbReference type="SMR" id="A0A2P6SMZ8"/>
<dbReference type="GO" id="GO:0006357">
    <property type="term" value="P:regulation of transcription by RNA polymerase II"/>
    <property type="evidence" value="ECO:0007669"/>
    <property type="project" value="TreeGrafter"/>
</dbReference>